<gene>
    <name evidence="2" type="ORF">CVT25_001535</name>
</gene>
<name>A0A409WPV3_PSICY</name>
<accession>A0A409WPV3</accession>
<dbReference type="EMBL" id="NHYD01003322">
    <property type="protein sequence ID" value="PPQ80529.1"/>
    <property type="molecule type" value="Genomic_DNA"/>
</dbReference>
<evidence type="ECO:0000313" key="2">
    <source>
        <dbReference type="EMBL" id="PPQ80529.1"/>
    </source>
</evidence>
<sequence>MPRPSGSSLSSESLNALLSALGLSGSTDDTQNAKAGIKPQPEISKLVTQDRFRPQRPTTPFSNADFSTGDEARIFCHDFLSDFDICSDLEEDRDSDFDFETLPSRPGSSLEGFEVITPIATHQHRVESPPSSPVSFKFPKPVDHIYIKAALNASIIMLRTPRDITFMDLKQRLYDKFVNQENILLSHSFSVLLALPPSSSSNPERSAPGCRRVSFAYCTEMSFIDREADWRRIAGKNDGSKITLRILDTPP</sequence>
<dbReference type="AlphaFoldDB" id="A0A409WPV3"/>
<reference evidence="2 3" key="1">
    <citation type="journal article" date="2018" name="Evol. Lett.">
        <title>Horizontal gene cluster transfer increased hallucinogenic mushroom diversity.</title>
        <authorList>
            <person name="Reynolds H.T."/>
            <person name="Vijayakumar V."/>
            <person name="Gluck-Thaler E."/>
            <person name="Korotkin H.B."/>
            <person name="Matheny P.B."/>
            <person name="Slot J.C."/>
        </authorList>
    </citation>
    <scope>NUCLEOTIDE SEQUENCE [LARGE SCALE GENOMIC DNA]</scope>
    <source>
        <strain evidence="2 3">2631</strain>
    </source>
</reference>
<organism evidence="2 3">
    <name type="scientific">Psilocybe cyanescens</name>
    <dbReference type="NCBI Taxonomy" id="93625"/>
    <lineage>
        <taxon>Eukaryota</taxon>
        <taxon>Fungi</taxon>
        <taxon>Dikarya</taxon>
        <taxon>Basidiomycota</taxon>
        <taxon>Agaricomycotina</taxon>
        <taxon>Agaricomycetes</taxon>
        <taxon>Agaricomycetidae</taxon>
        <taxon>Agaricales</taxon>
        <taxon>Agaricineae</taxon>
        <taxon>Strophariaceae</taxon>
        <taxon>Psilocybe</taxon>
    </lineage>
</organism>
<dbReference type="InParanoid" id="A0A409WPV3"/>
<keyword evidence="3" id="KW-1185">Reference proteome</keyword>
<evidence type="ECO:0000313" key="3">
    <source>
        <dbReference type="Proteomes" id="UP000283269"/>
    </source>
</evidence>
<feature type="region of interest" description="Disordered" evidence="1">
    <location>
        <begin position="24"/>
        <end position="64"/>
    </location>
</feature>
<proteinExistence type="predicted"/>
<evidence type="ECO:0000256" key="1">
    <source>
        <dbReference type="SAM" id="MobiDB-lite"/>
    </source>
</evidence>
<dbReference type="Proteomes" id="UP000283269">
    <property type="component" value="Unassembled WGS sequence"/>
</dbReference>
<protein>
    <submittedName>
        <fullName evidence="2">Uncharacterized protein</fullName>
    </submittedName>
</protein>
<dbReference type="OrthoDB" id="3011459at2759"/>
<dbReference type="STRING" id="93625.A0A409WPV3"/>
<comment type="caution">
    <text evidence="2">The sequence shown here is derived from an EMBL/GenBank/DDBJ whole genome shotgun (WGS) entry which is preliminary data.</text>
</comment>